<evidence type="ECO:0000256" key="6">
    <source>
        <dbReference type="ARBA" id="ARBA00022679"/>
    </source>
</evidence>
<evidence type="ECO:0000313" key="15">
    <source>
        <dbReference type="Proteomes" id="UP001295444"/>
    </source>
</evidence>
<evidence type="ECO:0000256" key="12">
    <source>
        <dbReference type="SAM" id="MobiDB-lite"/>
    </source>
</evidence>
<dbReference type="Proteomes" id="UP001295444">
    <property type="component" value="Chromosome 11"/>
</dbReference>
<dbReference type="GO" id="GO:0033209">
    <property type="term" value="P:tumor necrosis factor-mediated signaling pathway"/>
    <property type="evidence" value="ECO:0007669"/>
    <property type="project" value="TreeGrafter"/>
</dbReference>
<dbReference type="GO" id="GO:0005634">
    <property type="term" value="C:nucleus"/>
    <property type="evidence" value="ECO:0007669"/>
    <property type="project" value="UniProtKB-SubCell"/>
</dbReference>
<dbReference type="Gene3D" id="6.10.250.2110">
    <property type="match status" value="1"/>
</dbReference>
<feature type="domain" description="I-kappa-kinase-beta NEMO binding" evidence="13">
    <location>
        <begin position="304"/>
        <end position="341"/>
    </location>
</feature>
<evidence type="ECO:0000256" key="10">
    <source>
        <dbReference type="ARBA" id="ARBA00023242"/>
    </source>
</evidence>
<dbReference type="GO" id="GO:0008385">
    <property type="term" value="C:IkappaB kinase complex"/>
    <property type="evidence" value="ECO:0007669"/>
    <property type="project" value="TreeGrafter"/>
</dbReference>
<evidence type="ECO:0000256" key="3">
    <source>
        <dbReference type="ARBA" id="ARBA00022490"/>
    </source>
</evidence>
<keyword evidence="6" id="KW-0808">Transferase</keyword>
<keyword evidence="9" id="KW-0067">ATP-binding</keyword>
<gene>
    <name evidence="14" type="ORF">PECUL_23A011967</name>
</gene>
<proteinExistence type="predicted"/>
<dbReference type="PANTHER" id="PTHR22969:SF13">
    <property type="entry name" value="INHIBITOR OF NUCLEAR FACTOR KAPPA-B KINASE SUBUNIT ALPHA"/>
    <property type="match status" value="1"/>
</dbReference>
<keyword evidence="11" id="KW-0175">Coiled coil</keyword>
<name>A0AAD1WSP7_PELCU</name>
<reference evidence="14" key="1">
    <citation type="submission" date="2022-03" db="EMBL/GenBank/DDBJ databases">
        <authorList>
            <person name="Alioto T."/>
            <person name="Alioto T."/>
            <person name="Gomez Garrido J."/>
        </authorList>
    </citation>
    <scope>NUCLEOTIDE SEQUENCE</scope>
</reference>
<dbReference type="InterPro" id="IPR041185">
    <property type="entry name" value="IKBKB_SDD"/>
</dbReference>
<dbReference type="SMART" id="SM01239">
    <property type="entry name" value="IKKbetaNEMObind"/>
    <property type="match status" value="1"/>
</dbReference>
<dbReference type="PANTHER" id="PTHR22969">
    <property type="entry name" value="IKB KINASE"/>
    <property type="match status" value="1"/>
</dbReference>
<dbReference type="Pfam" id="PF12179">
    <property type="entry name" value="IKKbetaNEMObind"/>
    <property type="match status" value="1"/>
</dbReference>
<evidence type="ECO:0000256" key="8">
    <source>
        <dbReference type="ARBA" id="ARBA00022777"/>
    </source>
</evidence>
<evidence type="ECO:0000259" key="13">
    <source>
        <dbReference type="SMART" id="SM01239"/>
    </source>
</evidence>
<dbReference type="GO" id="GO:0045944">
    <property type="term" value="P:positive regulation of transcription by RNA polymerase II"/>
    <property type="evidence" value="ECO:0007669"/>
    <property type="project" value="TreeGrafter"/>
</dbReference>
<feature type="compositionally biased region" description="Polar residues" evidence="12">
    <location>
        <begin position="266"/>
        <end position="279"/>
    </location>
</feature>
<accession>A0AAD1WSP7</accession>
<evidence type="ECO:0000313" key="14">
    <source>
        <dbReference type="EMBL" id="CAH2321661.1"/>
    </source>
</evidence>
<dbReference type="InterPro" id="IPR051180">
    <property type="entry name" value="IKK"/>
</dbReference>
<dbReference type="EMBL" id="OW240922">
    <property type="protein sequence ID" value="CAH2321661.1"/>
    <property type="molecule type" value="Genomic_DNA"/>
</dbReference>
<keyword evidence="7" id="KW-0547">Nucleotide-binding</keyword>
<evidence type="ECO:0000256" key="4">
    <source>
        <dbReference type="ARBA" id="ARBA00022527"/>
    </source>
</evidence>
<keyword evidence="10" id="KW-0539">Nucleus</keyword>
<keyword evidence="15" id="KW-1185">Reference proteome</keyword>
<organism evidence="14 15">
    <name type="scientific">Pelobates cultripes</name>
    <name type="common">Western spadefoot toad</name>
    <dbReference type="NCBI Taxonomy" id="61616"/>
    <lineage>
        <taxon>Eukaryota</taxon>
        <taxon>Metazoa</taxon>
        <taxon>Chordata</taxon>
        <taxon>Craniata</taxon>
        <taxon>Vertebrata</taxon>
        <taxon>Euteleostomi</taxon>
        <taxon>Amphibia</taxon>
        <taxon>Batrachia</taxon>
        <taxon>Anura</taxon>
        <taxon>Pelobatoidea</taxon>
        <taxon>Pelobatidae</taxon>
        <taxon>Pelobates</taxon>
    </lineage>
</organism>
<keyword evidence="5" id="KW-0597">Phosphoprotein</keyword>
<dbReference type="InterPro" id="IPR022007">
    <property type="entry name" value="IKKbetaNEMObind"/>
</dbReference>
<keyword evidence="4" id="KW-0723">Serine/threonine-protein kinase</keyword>
<dbReference type="FunFam" id="1.20.1270.250:FF:000001">
    <property type="entry name" value="Inhibitor of nuclear factor kappa-B kinase subunit alpha"/>
    <property type="match status" value="1"/>
</dbReference>
<evidence type="ECO:0000256" key="11">
    <source>
        <dbReference type="SAM" id="Coils"/>
    </source>
</evidence>
<keyword evidence="3" id="KW-0963">Cytoplasm</keyword>
<comment type="subcellular location">
    <subcellularLocation>
        <location evidence="2">Cytoplasm</location>
    </subcellularLocation>
    <subcellularLocation>
        <location evidence="1">Nucleus</location>
    </subcellularLocation>
</comment>
<feature type="coiled-coil region" evidence="11">
    <location>
        <begin position="124"/>
        <end position="174"/>
    </location>
</feature>
<feature type="region of interest" description="Disordered" evidence="12">
    <location>
        <begin position="266"/>
        <end position="288"/>
    </location>
</feature>
<keyword evidence="8 14" id="KW-0418">Kinase</keyword>
<evidence type="ECO:0000256" key="1">
    <source>
        <dbReference type="ARBA" id="ARBA00004123"/>
    </source>
</evidence>
<dbReference type="AlphaFoldDB" id="A0AAD1WSP7"/>
<evidence type="ECO:0000256" key="2">
    <source>
        <dbReference type="ARBA" id="ARBA00004496"/>
    </source>
</evidence>
<protein>
    <submittedName>
        <fullName evidence="14">Inhibitor of nuclear factor kappa-B kinase subunit alpha</fullName>
    </submittedName>
</protein>
<dbReference type="GO" id="GO:0008384">
    <property type="term" value="F:IkappaB kinase activity"/>
    <property type="evidence" value="ECO:0007669"/>
    <property type="project" value="InterPro"/>
</dbReference>
<evidence type="ECO:0000256" key="5">
    <source>
        <dbReference type="ARBA" id="ARBA00022553"/>
    </source>
</evidence>
<evidence type="ECO:0000256" key="9">
    <source>
        <dbReference type="ARBA" id="ARBA00022840"/>
    </source>
</evidence>
<dbReference type="GO" id="GO:0005524">
    <property type="term" value="F:ATP binding"/>
    <property type="evidence" value="ECO:0007669"/>
    <property type="project" value="UniProtKB-KW"/>
</dbReference>
<dbReference type="Gene3D" id="1.20.1270.250">
    <property type="match status" value="1"/>
</dbReference>
<dbReference type="InterPro" id="IPR046375">
    <property type="entry name" value="IKBKB_SDD_sf"/>
</dbReference>
<sequence>MPDFLVLLQDSKIQLPIPQLRKVWAEAVHYVSGLKEDYSRLFQGQRAAMLSLLRYNTNLTKMKNTMVSASQQLEAKLRFFKQSIDIDLERYSDQMAYGISSEKMLRAWKEMEDKAVTCTKAGQISFLDEQIMELHTEIVELQRSPYARRQGDVMDQLEKRAIELYRQLKQRNSTPDNAYCDSTEMVKIIVQMVQSQDRVLKELFGHLSRLLGCKQKIIVLLPQIEMTVNRIKEADSSLMQMQAKRQREIWHLLKIACTQSSARSLGGSSIETSANSRTTGWPDKSLPQPLSSMLISKEKSRETCRKVIDENITYQKELSTVILAATVEQENSIMSMDWSWLQQ</sequence>
<dbReference type="Pfam" id="PF18397">
    <property type="entry name" value="IKBKB_SDD"/>
    <property type="match status" value="1"/>
</dbReference>
<evidence type="ECO:0000256" key="7">
    <source>
        <dbReference type="ARBA" id="ARBA00022741"/>
    </source>
</evidence>